<dbReference type="NCBIfam" id="TIGR00700">
    <property type="entry name" value="GABAtrnsam"/>
    <property type="match status" value="1"/>
</dbReference>
<evidence type="ECO:0000256" key="3">
    <source>
        <dbReference type="ARBA" id="ARBA00022576"/>
    </source>
</evidence>
<dbReference type="GO" id="GO:0034386">
    <property type="term" value="F:4-aminobutyrate:2-oxoglutarate transaminase activity"/>
    <property type="evidence" value="ECO:0007669"/>
    <property type="project" value="InterPro"/>
</dbReference>
<dbReference type="EMBL" id="QPJK01000005">
    <property type="protein sequence ID" value="RCW70195.1"/>
    <property type="molecule type" value="Genomic_DNA"/>
</dbReference>
<dbReference type="InterPro" id="IPR004632">
    <property type="entry name" value="4NH2But_aminotransferase_bac"/>
</dbReference>
<dbReference type="GO" id="GO:0009448">
    <property type="term" value="P:gamma-aminobutyric acid metabolic process"/>
    <property type="evidence" value="ECO:0007669"/>
    <property type="project" value="InterPro"/>
</dbReference>
<accession>A0A368XQQ6</accession>
<dbReference type="PIRSF" id="PIRSF000521">
    <property type="entry name" value="Transaminase_4ab_Lys_Orn"/>
    <property type="match status" value="1"/>
</dbReference>
<proteinExistence type="inferred from homology"/>
<dbReference type="Gene3D" id="3.40.640.10">
    <property type="entry name" value="Type I PLP-dependent aspartate aminotransferase-like (Major domain)"/>
    <property type="match status" value="1"/>
</dbReference>
<comment type="caution">
    <text evidence="7">The sequence shown here is derived from an EMBL/GenBank/DDBJ whole genome shotgun (WGS) entry which is preliminary data.</text>
</comment>
<keyword evidence="5 6" id="KW-0663">Pyridoxal phosphate</keyword>
<dbReference type="InterPro" id="IPR015421">
    <property type="entry name" value="PyrdxlP-dep_Trfase_major"/>
</dbReference>
<dbReference type="Proteomes" id="UP000252884">
    <property type="component" value="Unassembled WGS sequence"/>
</dbReference>
<keyword evidence="3 7" id="KW-0032">Aminotransferase</keyword>
<dbReference type="OrthoDB" id="3398487at2"/>
<dbReference type="CDD" id="cd00610">
    <property type="entry name" value="OAT_like"/>
    <property type="match status" value="1"/>
</dbReference>
<organism evidence="7 8">
    <name type="scientific">Pseudorhodoferax soli</name>
    <dbReference type="NCBI Taxonomy" id="545864"/>
    <lineage>
        <taxon>Bacteria</taxon>
        <taxon>Pseudomonadati</taxon>
        <taxon>Pseudomonadota</taxon>
        <taxon>Betaproteobacteria</taxon>
        <taxon>Burkholderiales</taxon>
        <taxon>Comamonadaceae</taxon>
    </lineage>
</organism>
<dbReference type="InterPro" id="IPR015422">
    <property type="entry name" value="PyrdxlP-dep_Trfase_small"/>
</dbReference>
<dbReference type="AlphaFoldDB" id="A0A368XQQ6"/>
<sequence length="427" mass="45715">MTTALETSTNQQIDARRVAATPRGVGIGFQIYAERAENAQIWDVEGRRYIDFGAGIAVLNTGHRHPRVMQAVKDQLERFTHTAYQVVPYESSVALAERLNALTPGQHAKKTAFFTTGAEAVENAIKIARAHTRRPGVIALTGAFHGRTFMGMALTGKVVPYKTGFGPFPGSIYHVPAPVALHGTTVKQSLAALTQLFKADIDPEQVAAIILEPIQGEGGFYVQPPEFMQALREVCDRHGIVLIADEIQTGFARTGKLFAMEHYDVLPDLMTVAKSLAGGLPLSGVVGRAEIMDAPAPGGLGGTYAGNALAIAAAHAVLDVIEDEQLCARAERLGQRLKSRLAALRKTVPQISDVRGLGSMVAMEFAQPDGTPDPAFTKLVQDRARDAGLLLLTCGVHANVIRFLFPLTIEDALLDEGLDILAAALQA</sequence>
<reference evidence="7 8" key="1">
    <citation type="submission" date="2018-07" db="EMBL/GenBank/DDBJ databases">
        <title>Genomic Encyclopedia of Type Strains, Phase IV (KMG-IV): sequencing the most valuable type-strain genomes for metagenomic binning, comparative biology and taxonomic classification.</title>
        <authorList>
            <person name="Goeker M."/>
        </authorList>
    </citation>
    <scope>NUCLEOTIDE SEQUENCE [LARGE SCALE GENOMIC DNA]</scope>
    <source>
        <strain evidence="7 8">DSM 21634</strain>
    </source>
</reference>
<evidence type="ECO:0000313" key="7">
    <source>
        <dbReference type="EMBL" id="RCW70195.1"/>
    </source>
</evidence>
<keyword evidence="8" id="KW-1185">Reference proteome</keyword>
<evidence type="ECO:0000256" key="4">
    <source>
        <dbReference type="ARBA" id="ARBA00022679"/>
    </source>
</evidence>
<dbReference type="Gene3D" id="3.90.1150.10">
    <property type="entry name" value="Aspartate Aminotransferase, domain 1"/>
    <property type="match status" value="1"/>
</dbReference>
<evidence type="ECO:0000256" key="2">
    <source>
        <dbReference type="ARBA" id="ARBA00008954"/>
    </source>
</evidence>
<evidence type="ECO:0000313" key="8">
    <source>
        <dbReference type="Proteomes" id="UP000252884"/>
    </source>
</evidence>
<comment type="cofactor">
    <cofactor evidence="1">
        <name>pyridoxal 5'-phosphate</name>
        <dbReference type="ChEBI" id="CHEBI:597326"/>
    </cofactor>
</comment>
<evidence type="ECO:0000256" key="1">
    <source>
        <dbReference type="ARBA" id="ARBA00001933"/>
    </source>
</evidence>
<dbReference type="InterPro" id="IPR049704">
    <property type="entry name" value="Aminotrans_3_PPA_site"/>
</dbReference>
<dbReference type="PANTHER" id="PTHR11986">
    <property type="entry name" value="AMINOTRANSFERASE CLASS III"/>
    <property type="match status" value="1"/>
</dbReference>
<dbReference type="Pfam" id="PF00202">
    <property type="entry name" value="Aminotran_3"/>
    <property type="match status" value="1"/>
</dbReference>
<comment type="similarity">
    <text evidence="2 6">Belongs to the class-III pyridoxal-phosphate-dependent aminotransferase family.</text>
</comment>
<evidence type="ECO:0000256" key="5">
    <source>
        <dbReference type="ARBA" id="ARBA00022898"/>
    </source>
</evidence>
<dbReference type="SUPFAM" id="SSF53383">
    <property type="entry name" value="PLP-dependent transferases"/>
    <property type="match status" value="1"/>
</dbReference>
<dbReference type="InterPro" id="IPR015424">
    <property type="entry name" value="PyrdxlP-dep_Trfase"/>
</dbReference>
<dbReference type="PROSITE" id="PS00600">
    <property type="entry name" value="AA_TRANSFER_CLASS_3"/>
    <property type="match status" value="1"/>
</dbReference>
<dbReference type="FunFam" id="3.40.640.10:FF:000013">
    <property type="entry name" value="4-aminobutyrate aminotransferase"/>
    <property type="match status" value="1"/>
</dbReference>
<keyword evidence="4 7" id="KW-0808">Transferase</keyword>
<protein>
    <submittedName>
        <fullName evidence="7">4-aminobutyrate aminotransferase</fullName>
    </submittedName>
</protein>
<evidence type="ECO:0000256" key="6">
    <source>
        <dbReference type="RuleBase" id="RU003560"/>
    </source>
</evidence>
<dbReference type="InterPro" id="IPR005814">
    <property type="entry name" value="Aminotrans_3"/>
</dbReference>
<dbReference type="InterPro" id="IPR050103">
    <property type="entry name" value="Class-III_PLP-dep_AT"/>
</dbReference>
<dbReference type="GO" id="GO:0030170">
    <property type="term" value="F:pyridoxal phosphate binding"/>
    <property type="evidence" value="ECO:0007669"/>
    <property type="project" value="InterPro"/>
</dbReference>
<dbReference type="RefSeq" id="WP_114469158.1">
    <property type="nucleotide sequence ID" value="NZ_QPJK01000005.1"/>
</dbReference>
<gene>
    <name evidence="7" type="ORF">DES41_105136</name>
</gene>
<dbReference type="GO" id="GO:0042802">
    <property type="term" value="F:identical protein binding"/>
    <property type="evidence" value="ECO:0007669"/>
    <property type="project" value="TreeGrafter"/>
</dbReference>
<name>A0A368XQQ6_9BURK</name>